<gene>
    <name evidence="2" type="ORF">CPB84DRAFT_1841014</name>
</gene>
<feature type="region of interest" description="Disordered" evidence="1">
    <location>
        <begin position="165"/>
        <end position="186"/>
    </location>
</feature>
<feature type="compositionally biased region" description="Polar residues" evidence="1">
    <location>
        <begin position="165"/>
        <end position="174"/>
    </location>
</feature>
<sequence length="787" mass="88890">MAKQSKGAKHDNIPQDRTLSSKSTDSSAPSLPDYIPSPLLSKKLLAFRTITTLLSHVQHQASFTRSKFGSNPAIGPDLQREVLLCDALAHLAIIDHKIIALTTNHRSHSKRSDELSVMASHPPDETHLPDEKVIAPPSTFATIFNKVVKTWHLLFTKNTEKSELKQTQQTQYPSITEVKPPSDYPKGSGDRNLTLYMYLDALEQNWNQPTLESHLWILSELLTVEDPLRHRRLLRYSIATCHPKMITRLRTTRSKMFIQSLKQLPDFLFQSGLVRDRHPHEISNDRTFLESFVKLTIDQSNDIVNISIPNIVALYKGLGPGDNTFELYNSETYMEFHKLLNKLLDSFQTSLESLSASAPPDSPSHPNFIQHLHTIYVIGYALLTIAKGRAFQMYLKNIQPLVAPESTVEEDEGQREDQAEDRGRDIGEDSESDDDREVETVLQYATVEDKQSWSKLCKAWLLLMVVHFEAADALIGFVSSADFRYKAITFKILTSPMVDNTLLPWGELFTNPRLKFPTSDPENPIGPTNDVLYKYLTDASKASRSASSQRGAVDLASTAWKNHEDKAFVDLIKKVQPQTTDVKTLLSQALSITSTSTPESRHKVTEALESFHQDIRDKEKELLLPFNLEAGFGGALHCESFLTIMIYLREKSHMQKYASYDVLFKEMQDYGPGVGVSKYCCLVCWKFISLLFLEKSPNNRFIVRGFHNTITACSLPDCTPEGIVDDMNITFGQFLRNRLVVLQSNPHSHRRRTRSTGSHISIDSTDGQNLVIKLDMSSPLDQPLSVG</sequence>
<feature type="compositionally biased region" description="Basic and acidic residues" evidence="1">
    <location>
        <begin position="415"/>
        <end position="427"/>
    </location>
</feature>
<comment type="caution">
    <text evidence="2">The sequence shown here is derived from an EMBL/GenBank/DDBJ whole genome shotgun (WGS) entry which is preliminary data.</text>
</comment>
<evidence type="ECO:0000313" key="2">
    <source>
        <dbReference type="EMBL" id="KAF8914287.1"/>
    </source>
</evidence>
<feature type="region of interest" description="Disordered" evidence="1">
    <location>
        <begin position="405"/>
        <end position="437"/>
    </location>
</feature>
<proteinExistence type="predicted"/>
<reference evidence="2" key="1">
    <citation type="submission" date="2020-11" db="EMBL/GenBank/DDBJ databases">
        <authorList>
            <consortium name="DOE Joint Genome Institute"/>
            <person name="Ahrendt S."/>
            <person name="Riley R."/>
            <person name="Andreopoulos W."/>
            <person name="LaButti K."/>
            <person name="Pangilinan J."/>
            <person name="Ruiz-duenas F.J."/>
            <person name="Barrasa J.M."/>
            <person name="Sanchez-Garcia M."/>
            <person name="Camarero S."/>
            <person name="Miyauchi S."/>
            <person name="Serrano A."/>
            <person name="Linde D."/>
            <person name="Babiker R."/>
            <person name="Drula E."/>
            <person name="Ayuso-Fernandez I."/>
            <person name="Pacheco R."/>
            <person name="Padilla G."/>
            <person name="Ferreira P."/>
            <person name="Barriuso J."/>
            <person name="Kellner H."/>
            <person name="Castanera R."/>
            <person name="Alfaro M."/>
            <person name="Ramirez L."/>
            <person name="Pisabarro A.G."/>
            <person name="Kuo A."/>
            <person name="Tritt A."/>
            <person name="Lipzen A."/>
            <person name="He G."/>
            <person name="Yan M."/>
            <person name="Ng V."/>
            <person name="Cullen D."/>
            <person name="Martin F."/>
            <person name="Rosso M.-N."/>
            <person name="Henrissat B."/>
            <person name="Hibbett D."/>
            <person name="Martinez A.T."/>
            <person name="Grigoriev I.V."/>
        </authorList>
    </citation>
    <scope>NUCLEOTIDE SEQUENCE</scope>
    <source>
        <strain evidence="2">AH 44721</strain>
    </source>
</reference>
<evidence type="ECO:0000313" key="3">
    <source>
        <dbReference type="Proteomes" id="UP000724874"/>
    </source>
</evidence>
<evidence type="ECO:0000256" key="1">
    <source>
        <dbReference type="SAM" id="MobiDB-lite"/>
    </source>
</evidence>
<feature type="compositionally biased region" description="Polar residues" evidence="1">
    <location>
        <begin position="15"/>
        <end position="29"/>
    </location>
</feature>
<dbReference type="AlphaFoldDB" id="A0A9P5P225"/>
<keyword evidence="3" id="KW-1185">Reference proteome</keyword>
<dbReference type="EMBL" id="JADNYJ010000001">
    <property type="protein sequence ID" value="KAF8914287.1"/>
    <property type="molecule type" value="Genomic_DNA"/>
</dbReference>
<organism evidence="2 3">
    <name type="scientific">Gymnopilus junonius</name>
    <name type="common">Spectacular rustgill mushroom</name>
    <name type="synonym">Gymnopilus spectabilis subsp. junonius</name>
    <dbReference type="NCBI Taxonomy" id="109634"/>
    <lineage>
        <taxon>Eukaryota</taxon>
        <taxon>Fungi</taxon>
        <taxon>Dikarya</taxon>
        <taxon>Basidiomycota</taxon>
        <taxon>Agaricomycotina</taxon>
        <taxon>Agaricomycetes</taxon>
        <taxon>Agaricomycetidae</taxon>
        <taxon>Agaricales</taxon>
        <taxon>Agaricineae</taxon>
        <taxon>Hymenogastraceae</taxon>
        <taxon>Gymnopilus</taxon>
    </lineage>
</organism>
<feature type="compositionally biased region" description="Acidic residues" evidence="1">
    <location>
        <begin position="428"/>
        <end position="437"/>
    </location>
</feature>
<feature type="region of interest" description="Disordered" evidence="1">
    <location>
        <begin position="1"/>
        <end position="32"/>
    </location>
</feature>
<dbReference type="Proteomes" id="UP000724874">
    <property type="component" value="Unassembled WGS sequence"/>
</dbReference>
<protein>
    <submittedName>
        <fullName evidence="2">Uncharacterized protein</fullName>
    </submittedName>
</protein>
<accession>A0A9P5P225</accession>
<dbReference type="OrthoDB" id="3070940at2759"/>
<name>A0A9P5P225_GYMJU</name>